<dbReference type="SUPFAM" id="SSF56801">
    <property type="entry name" value="Acetyl-CoA synthetase-like"/>
    <property type="match status" value="1"/>
</dbReference>
<sequence>MLLPLPPTLTQQFHLIADLFRKQPWPLTLSNSLVHQELLFNPKLYGYRLKNKNKPDRSDLRLLLWKTLLGASHLFEIRVKGFLFEAAMEGDKIEALFAGVEYDIKDLMMTEAIGQRAMQEMKSHLVDKFEALAAKQPKKPFLIYDDMVYTYEAVDDMACRVANIARSWGLKAGDCVAIMIQNEPSFVYTFLGLQKLGISVALINYNLTSRSLVHSVSAVDSKALIVGSGKDLLDAVTDVLPELRKVPVFVQGVSQENLPAGITSIDDLIKDSFPIAFSPSVRSGITLMDTCCFIFTSGTTGDPKPVLISHLKIVTVACMSAGLINHSKDDVIYLVLPLYHSTAMFFALGSTLLE</sequence>
<comment type="catalytic activity">
    <reaction evidence="3">
        <text>a very long-chain fatty acid + ATP + CoA = a very long-chain fatty acyl-CoA + AMP + diphosphate</text>
        <dbReference type="Rhea" id="RHEA:54536"/>
        <dbReference type="ChEBI" id="CHEBI:30616"/>
        <dbReference type="ChEBI" id="CHEBI:33019"/>
        <dbReference type="ChEBI" id="CHEBI:57287"/>
        <dbReference type="ChEBI" id="CHEBI:58950"/>
        <dbReference type="ChEBI" id="CHEBI:138261"/>
        <dbReference type="ChEBI" id="CHEBI:456215"/>
    </reaction>
    <physiologicalReaction direction="left-to-right" evidence="3">
        <dbReference type="Rhea" id="RHEA:54537"/>
    </physiologicalReaction>
</comment>
<dbReference type="PANTHER" id="PTHR43107:SF22">
    <property type="entry name" value="VERY LONG-CHAIN ACYL-COA SYNTHETASE"/>
    <property type="match status" value="1"/>
</dbReference>
<dbReference type="InterPro" id="IPR020845">
    <property type="entry name" value="AMP-binding_CS"/>
</dbReference>
<dbReference type="AlphaFoldDB" id="A0AAE0XQU9"/>
<comment type="catalytic activity">
    <reaction evidence="5">
        <text>tetracosanoate + ATP + CoA = tetracosanoyl-CoA + AMP + diphosphate</text>
        <dbReference type="Rhea" id="RHEA:33639"/>
        <dbReference type="ChEBI" id="CHEBI:30616"/>
        <dbReference type="ChEBI" id="CHEBI:31014"/>
        <dbReference type="ChEBI" id="CHEBI:33019"/>
        <dbReference type="ChEBI" id="CHEBI:57287"/>
        <dbReference type="ChEBI" id="CHEBI:65052"/>
        <dbReference type="ChEBI" id="CHEBI:456215"/>
    </reaction>
    <physiologicalReaction direction="left-to-right" evidence="5">
        <dbReference type="Rhea" id="RHEA:33640"/>
    </physiologicalReaction>
</comment>
<gene>
    <name evidence="7" type="ORF">RRG08_012442</name>
</gene>
<evidence type="ECO:0000256" key="3">
    <source>
        <dbReference type="ARBA" id="ARBA00036527"/>
    </source>
</evidence>
<feature type="non-terminal residue" evidence="7">
    <location>
        <position position="354"/>
    </location>
</feature>
<dbReference type="GO" id="GO:0005789">
    <property type="term" value="C:endoplasmic reticulum membrane"/>
    <property type="evidence" value="ECO:0007669"/>
    <property type="project" value="TreeGrafter"/>
</dbReference>
<evidence type="ECO:0000256" key="5">
    <source>
        <dbReference type="ARBA" id="ARBA00048666"/>
    </source>
</evidence>
<dbReference type="InterPro" id="IPR000873">
    <property type="entry name" value="AMP-dep_synth/lig_dom"/>
</dbReference>
<evidence type="ECO:0000256" key="4">
    <source>
        <dbReference type="ARBA" id="ARBA00041297"/>
    </source>
</evidence>
<evidence type="ECO:0000313" key="7">
    <source>
        <dbReference type="EMBL" id="KAK3704378.1"/>
    </source>
</evidence>
<keyword evidence="8" id="KW-1185">Reference proteome</keyword>
<organism evidence="7 8">
    <name type="scientific">Elysia crispata</name>
    <name type="common">lettuce slug</name>
    <dbReference type="NCBI Taxonomy" id="231223"/>
    <lineage>
        <taxon>Eukaryota</taxon>
        <taxon>Metazoa</taxon>
        <taxon>Spiralia</taxon>
        <taxon>Lophotrochozoa</taxon>
        <taxon>Mollusca</taxon>
        <taxon>Gastropoda</taxon>
        <taxon>Heterobranchia</taxon>
        <taxon>Euthyneura</taxon>
        <taxon>Panpulmonata</taxon>
        <taxon>Sacoglossa</taxon>
        <taxon>Placobranchoidea</taxon>
        <taxon>Plakobranchidae</taxon>
        <taxon>Elysia</taxon>
    </lineage>
</organism>
<proteinExistence type="inferred from homology"/>
<dbReference type="Pfam" id="PF00501">
    <property type="entry name" value="AMP-binding"/>
    <property type="match status" value="1"/>
</dbReference>
<accession>A0AAE0XQU9</accession>
<dbReference type="GO" id="GO:0005324">
    <property type="term" value="F:long-chain fatty acid transmembrane transporter activity"/>
    <property type="evidence" value="ECO:0007669"/>
    <property type="project" value="TreeGrafter"/>
</dbReference>
<reference evidence="7" key="1">
    <citation type="journal article" date="2023" name="G3 (Bethesda)">
        <title>A reference genome for the long-term kleptoplast-retaining sea slug Elysia crispata morphotype clarki.</title>
        <authorList>
            <person name="Eastman K.E."/>
            <person name="Pendleton A.L."/>
            <person name="Shaikh M.A."/>
            <person name="Suttiyut T."/>
            <person name="Ogas R."/>
            <person name="Tomko P."/>
            <person name="Gavelis G."/>
            <person name="Widhalm J.R."/>
            <person name="Wisecaver J.H."/>
        </authorList>
    </citation>
    <scope>NUCLEOTIDE SEQUENCE</scope>
    <source>
        <strain evidence="7">ECLA1</strain>
    </source>
</reference>
<protein>
    <recommendedName>
        <fullName evidence="4">Long-chain-fatty-acid--CoA ligase</fullName>
    </recommendedName>
</protein>
<evidence type="ECO:0000259" key="6">
    <source>
        <dbReference type="Pfam" id="PF00501"/>
    </source>
</evidence>
<dbReference type="Proteomes" id="UP001283361">
    <property type="component" value="Unassembled WGS sequence"/>
</dbReference>
<dbReference type="EMBL" id="JAWDGP010007799">
    <property type="protein sequence ID" value="KAK3704378.1"/>
    <property type="molecule type" value="Genomic_DNA"/>
</dbReference>
<feature type="domain" description="AMP-dependent synthetase/ligase" evidence="6">
    <location>
        <begin position="129"/>
        <end position="351"/>
    </location>
</feature>
<dbReference type="GO" id="GO:0044539">
    <property type="term" value="P:long-chain fatty acid import into cell"/>
    <property type="evidence" value="ECO:0007669"/>
    <property type="project" value="TreeGrafter"/>
</dbReference>
<dbReference type="PROSITE" id="PS00455">
    <property type="entry name" value="AMP_BINDING"/>
    <property type="match status" value="1"/>
</dbReference>
<evidence type="ECO:0000256" key="2">
    <source>
        <dbReference type="ARBA" id="ARBA00022598"/>
    </source>
</evidence>
<comment type="similarity">
    <text evidence="1">Belongs to the ATP-dependent AMP-binding enzyme family.</text>
</comment>
<dbReference type="Gene3D" id="3.40.50.12780">
    <property type="entry name" value="N-terminal domain of ligase-like"/>
    <property type="match status" value="1"/>
</dbReference>
<dbReference type="GO" id="GO:0004467">
    <property type="term" value="F:long-chain fatty acid-CoA ligase activity"/>
    <property type="evidence" value="ECO:0007669"/>
    <property type="project" value="TreeGrafter"/>
</dbReference>
<evidence type="ECO:0000313" key="8">
    <source>
        <dbReference type="Proteomes" id="UP001283361"/>
    </source>
</evidence>
<dbReference type="GO" id="GO:0005886">
    <property type="term" value="C:plasma membrane"/>
    <property type="evidence" value="ECO:0007669"/>
    <property type="project" value="TreeGrafter"/>
</dbReference>
<dbReference type="PANTHER" id="PTHR43107">
    <property type="entry name" value="LONG-CHAIN FATTY ACID TRANSPORT PROTEIN"/>
    <property type="match status" value="1"/>
</dbReference>
<name>A0AAE0XQU9_9GAST</name>
<evidence type="ECO:0000256" key="1">
    <source>
        <dbReference type="ARBA" id="ARBA00006432"/>
    </source>
</evidence>
<keyword evidence="2" id="KW-0436">Ligase</keyword>
<dbReference type="InterPro" id="IPR042099">
    <property type="entry name" value="ANL_N_sf"/>
</dbReference>
<comment type="caution">
    <text evidence="7">The sequence shown here is derived from an EMBL/GenBank/DDBJ whole genome shotgun (WGS) entry which is preliminary data.</text>
</comment>